<dbReference type="InterPro" id="IPR004839">
    <property type="entry name" value="Aminotransferase_I/II_large"/>
</dbReference>
<dbReference type="InterPro" id="IPR050596">
    <property type="entry name" value="AspAT/PAT-like"/>
</dbReference>
<evidence type="ECO:0000256" key="2">
    <source>
        <dbReference type="ARBA" id="ARBA00007441"/>
    </source>
</evidence>
<keyword evidence="7" id="KW-1185">Reference proteome</keyword>
<evidence type="ECO:0000259" key="6">
    <source>
        <dbReference type="Pfam" id="PF00155"/>
    </source>
</evidence>
<dbReference type="KEGG" id="zju:107406801"/>
<evidence type="ECO:0000313" key="8">
    <source>
        <dbReference type="RefSeq" id="XP_015869484.2"/>
    </source>
</evidence>
<comment type="similarity">
    <text evidence="2">Belongs to the class-I pyridoxal-phosphate-dependent aminotransferase family.</text>
</comment>
<name>A0A6P6FSC7_ZIZJJ</name>
<organism evidence="7 9">
    <name type="scientific">Ziziphus jujuba</name>
    <name type="common">Chinese jujube</name>
    <name type="synonym">Ziziphus sativa</name>
    <dbReference type="NCBI Taxonomy" id="326968"/>
    <lineage>
        <taxon>Eukaryota</taxon>
        <taxon>Viridiplantae</taxon>
        <taxon>Streptophyta</taxon>
        <taxon>Embryophyta</taxon>
        <taxon>Tracheophyta</taxon>
        <taxon>Spermatophyta</taxon>
        <taxon>Magnoliopsida</taxon>
        <taxon>eudicotyledons</taxon>
        <taxon>Gunneridae</taxon>
        <taxon>Pentapetalae</taxon>
        <taxon>rosids</taxon>
        <taxon>fabids</taxon>
        <taxon>Rosales</taxon>
        <taxon>Rhamnaceae</taxon>
        <taxon>Paliureae</taxon>
        <taxon>Ziziphus</taxon>
    </lineage>
</organism>
<feature type="domain" description="Aminotransferase class I/classII large" evidence="6">
    <location>
        <begin position="33"/>
        <end position="380"/>
    </location>
</feature>
<dbReference type="InterPro" id="IPR015424">
    <property type="entry name" value="PyrdxlP-dep_Trfase"/>
</dbReference>
<dbReference type="InterPro" id="IPR004838">
    <property type="entry name" value="NHTrfase_class1_PyrdxlP-BS"/>
</dbReference>
<keyword evidence="3 8" id="KW-0032">Aminotransferase</keyword>
<dbReference type="AlphaFoldDB" id="A0A6P6FSC7"/>
<keyword evidence="5" id="KW-0663">Pyridoxal phosphate</keyword>
<evidence type="ECO:0000256" key="1">
    <source>
        <dbReference type="ARBA" id="ARBA00001933"/>
    </source>
</evidence>
<dbReference type="GO" id="GO:0006520">
    <property type="term" value="P:amino acid metabolic process"/>
    <property type="evidence" value="ECO:0007669"/>
    <property type="project" value="InterPro"/>
</dbReference>
<evidence type="ECO:0000313" key="7">
    <source>
        <dbReference type="Proteomes" id="UP001652623"/>
    </source>
</evidence>
<dbReference type="CDD" id="cd00609">
    <property type="entry name" value="AAT_like"/>
    <property type="match status" value="1"/>
</dbReference>
<dbReference type="RefSeq" id="XP_015869484.2">
    <property type="nucleotide sequence ID" value="XM_016013998.4"/>
</dbReference>
<proteinExistence type="inferred from homology"/>
<evidence type="ECO:0000256" key="3">
    <source>
        <dbReference type="ARBA" id="ARBA00022576"/>
    </source>
</evidence>
<keyword evidence="4" id="KW-0808">Transferase</keyword>
<dbReference type="PANTHER" id="PTHR46383">
    <property type="entry name" value="ASPARTATE AMINOTRANSFERASE"/>
    <property type="match status" value="1"/>
</dbReference>
<reference evidence="7 8" key="1">
    <citation type="submission" date="2025-05" db="UniProtKB">
        <authorList>
            <consortium name="RefSeq"/>
        </authorList>
    </citation>
    <scope>NUCLEOTIDE SEQUENCE [LARGE SCALE GENOMIC DNA]</scope>
    <source>
        <tissue evidence="8 9">Seedling</tissue>
    </source>
</reference>
<comment type="cofactor">
    <cofactor evidence="1">
        <name>pyridoxal 5'-phosphate</name>
        <dbReference type="ChEBI" id="CHEBI:597326"/>
    </cofactor>
</comment>
<dbReference type="Gene3D" id="3.40.640.10">
    <property type="entry name" value="Type I PLP-dependent aspartate aminotransferase-like (Major domain)"/>
    <property type="match status" value="1"/>
</dbReference>
<gene>
    <name evidence="8 9" type="primary">LOC107406801</name>
</gene>
<dbReference type="Pfam" id="PF00155">
    <property type="entry name" value="Aminotran_1_2"/>
    <property type="match status" value="1"/>
</dbReference>
<accession>A0A6P6FSC7</accession>
<protein>
    <submittedName>
        <fullName evidence="8 9">Aromatic aminotransferase ISS1</fullName>
    </submittedName>
</protein>
<dbReference type="GO" id="GO:0030170">
    <property type="term" value="F:pyridoxal phosphate binding"/>
    <property type="evidence" value="ECO:0007669"/>
    <property type="project" value="InterPro"/>
</dbReference>
<evidence type="ECO:0000313" key="9">
    <source>
        <dbReference type="RefSeq" id="XP_024924723.2"/>
    </source>
</evidence>
<dbReference type="InterPro" id="IPR015421">
    <property type="entry name" value="PyrdxlP-dep_Trfase_major"/>
</dbReference>
<dbReference type="PROSITE" id="PS00105">
    <property type="entry name" value="AA_TRANSFER_CLASS_1"/>
    <property type="match status" value="1"/>
</dbReference>
<evidence type="ECO:0000256" key="5">
    <source>
        <dbReference type="ARBA" id="ARBA00022898"/>
    </source>
</evidence>
<dbReference type="RefSeq" id="XP_024924723.2">
    <property type="nucleotide sequence ID" value="XM_025068955.3"/>
</dbReference>
<evidence type="ECO:0000256" key="4">
    <source>
        <dbReference type="ARBA" id="ARBA00022679"/>
    </source>
</evidence>
<dbReference type="GO" id="GO:0008483">
    <property type="term" value="F:transaminase activity"/>
    <property type="evidence" value="ECO:0007669"/>
    <property type="project" value="UniProtKB-KW"/>
</dbReference>
<dbReference type="PANTHER" id="PTHR46383:SF5">
    <property type="entry name" value="AMINOTRANSFERASE CLASS I_CLASSII DOMAIN-CONTAINING PROTEIN"/>
    <property type="match status" value="1"/>
</dbReference>
<dbReference type="SUPFAM" id="SSF53383">
    <property type="entry name" value="PLP-dependent transferases"/>
    <property type="match status" value="1"/>
</dbReference>
<dbReference type="Proteomes" id="UP001652623">
    <property type="component" value="Chromosome 1"/>
</dbReference>
<dbReference type="GeneID" id="107406801"/>
<sequence>MGSYGKLARRALDTEMPVMVQIQELIRGAKNAVSLAQGVVYWQPPKQALEKVKELVWDPAISRYGADEGIPELRESLIKKLRLENKLYKSSVMVTAGANQAFVNLVLTLCDAGDTVVMFAPYYFNSYMSFQMTGITNILVGPGDPKTLYPDADWLERTLLETKPAPKLVTVVNPGNPTGTYIPEHLLKRISDLCKHVGSWLVVDNTYEYFMFDGLKHSCIEGNHIVNIFSFSKAYGMMGWRVGYIAYPSEVEGFGTQLLKVQDNIPICASIISQYLALYSLELGPEWVTDRVKDLVKNREILLDALSPLGEGAVKGGEGAIYLWAKLPDKYVDDFEVVRWLAHRHGVVVIPGTACGCPGNVRISFGGLMEKDCRAAADKLRTGLEELIRDGMVQ</sequence>